<proteinExistence type="predicted"/>
<name>A0A6G1QLE5_CHAAH</name>
<keyword evidence="1" id="KW-1133">Transmembrane helix</keyword>
<feature type="transmembrane region" description="Helical" evidence="1">
    <location>
        <begin position="171"/>
        <end position="191"/>
    </location>
</feature>
<dbReference type="PANTHER" id="PTHR34488">
    <property type="entry name" value="SI:CH211-245H14.1-RELATED"/>
    <property type="match status" value="1"/>
</dbReference>
<dbReference type="AlphaFoldDB" id="A0A6G1QLE5"/>
<reference evidence="2 3" key="1">
    <citation type="submission" date="2019-02" db="EMBL/GenBank/DDBJ databases">
        <title>Opniocepnalus argus genome.</title>
        <authorList>
            <person name="Zhou C."/>
            <person name="Xiao S."/>
        </authorList>
    </citation>
    <scope>NUCLEOTIDE SEQUENCE [LARGE SCALE GENOMIC DNA]</scope>
    <source>
        <strain evidence="2">OARG1902GOOAL</strain>
        <tissue evidence="2">Muscle</tissue>
    </source>
</reference>
<keyword evidence="1" id="KW-0812">Transmembrane</keyword>
<keyword evidence="3" id="KW-1185">Reference proteome</keyword>
<accession>A0A6G1QLE5</accession>
<evidence type="ECO:0000256" key="1">
    <source>
        <dbReference type="SAM" id="Phobius"/>
    </source>
</evidence>
<evidence type="ECO:0000313" key="2">
    <source>
        <dbReference type="EMBL" id="KAF3703133.1"/>
    </source>
</evidence>
<dbReference type="PANTHER" id="PTHR34488:SF1">
    <property type="entry name" value="SI:CH211-245H14.1-RELATED"/>
    <property type="match status" value="1"/>
</dbReference>
<dbReference type="EMBL" id="CM015729">
    <property type="protein sequence ID" value="KAF3703133.1"/>
    <property type="molecule type" value="Genomic_DNA"/>
</dbReference>
<sequence length="196" mass="22678">MKEAASTDYQSFSSMPHKLETDKWHRFAVQVAGKTFEAQVQWVHKLRDIDQAEVNEDEQHDYLLMFCPVASRVQTDISEALSKLNSDKPVLLVVMHHTPDPNYVLAESRRVVENPNVFLTVDCLFHEGRLLDCKHNNEAWSQIQTSLHRSEDSCYQKCKNFFRRLPFWQKVFMAGMILGLTGIVTIIVIVLRGMEP</sequence>
<reference evidence="3" key="2">
    <citation type="submission" date="2019-02" db="EMBL/GenBank/DDBJ databases">
        <title>Opniocepnalus argus Var Kimnra genome.</title>
        <authorList>
            <person name="Zhou C."/>
            <person name="Xiao S."/>
        </authorList>
    </citation>
    <scope>NUCLEOTIDE SEQUENCE [LARGE SCALE GENOMIC DNA]</scope>
</reference>
<gene>
    <name evidence="2" type="ORF">EXN66_Car018821</name>
</gene>
<dbReference type="Proteomes" id="UP000503349">
    <property type="component" value="Chromosome 18"/>
</dbReference>
<organism evidence="2 3">
    <name type="scientific">Channa argus</name>
    <name type="common">Northern snakehead</name>
    <name type="synonym">Ophicephalus argus</name>
    <dbReference type="NCBI Taxonomy" id="215402"/>
    <lineage>
        <taxon>Eukaryota</taxon>
        <taxon>Metazoa</taxon>
        <taxon>Chordata</taxon>
        <taxon>Craniata</taxon>
        <taxon>Vertebrata</taxon>
        <taxon>Euteleostomi</taxon>
        <taxon>Actinopterygii</taxon>
        <taxon>Neopterygii</taxon>
        <taxon>Teleostei</taxon>
        <taxon>Neoteleostei</taxon>
        <taxon>Acanthomorphata</taxon>
        <taxon>Anabantaria</taxon>
        <taxon>Anabantiformes</taxon>
        <taxon>Channoidei</taxon>
        <taxon>Channidae</taxon>
        <taxon>Channa</taxon>
    </lineage>
</organism>
<keyword evidence="1" id="KW-0472">Membrane</keyword>
<evidence type="ECO:0000313" key="3">
    <source>
        <dbReference type="Proteomes" id="UP000503349"/>
    </source>
</evidence>
<protein>
    <submittedName>
        <fullName evidence="2">Uncharacterized protein</fullName>
    </submittedName>
</protein>